<sequence>MLVVWAAIKTREFSRTFIFLMIITIMIIDTAAYCTVIIHDVPSYALNIDFLANEMYYVSVLIQCLQWFTQLLFLPVFSIVHFMAIFSPMTFRTLSQKHFLVANIAVLTLGLLLT</sequence>
<dbReference type="PROSITE" id="PS50262">
    <property type="entry name" value="G_PROTEIN_RECEP_F1_2"/>
    <property type="match status" value="1"/>
</dbReference>
<dbReference type="EMBL" id="UYYB01022126">
    <property type="protein sequence ID" value="VDM71794.1"/>
    <property type="molecule type" value="Genomic_DNA"/>
</dbReference>
<evidence type="ECO:0000256" key="1">
    <source>
        <dbReference type="ARBA" id="ARBA00004370"/>
    </source>
</evidence>
<reference evidence="7 8" key="1">
    <citation type="submission" date="2018-11" db="EMBL/GenBank/DDBJ databases">
        <authorList>
            <consortium name="Pathogen Informatics"/>
        </authorList>
    </citation>
    <scope>NUCLEOTIDE SEQUENCE [LARGE SCALE GENOMIC DNA]</scope>
</reference>
<protein>
    <recommendedName>
        <fullName evidence="6">G-protein coupled receptors family 1 profile domain-containing protein</fullName>
    </recommendedName>
</protein>
<evidence type="ECO:0000313" key="7">
    <source>
        <dbReference type="EMBL" id="VDM71794.1"/>
    </source>
</evidence>
<dbReference type="AlphaFoldDB" id="A0A3P7J1I6"/>
<dbReference type="OrthoDB" id="5829915at2759"/>
<keyword evidence="8" id="KW-1185">Reference proteome</keyword>
<evidence type="ECO:0000256" key="3">
    <source>
        <dbReference type="ARBA" id="ARBA00022989"/>
    </source>
</evidence>
<accession>A0A3P7J1I6</accession>
<feature type="domain" description="G-protein coupled receptors family 1 profile" evidence="6">
    <location>
        <begin position="1"/>
        <end position="114"/>
    </location>
</feature>
<evidence type="ECO:0000256" key="2">
    <source>
        <dbReference type="ARBA" id="ARBA00022692"/>
    </source>
</evidence>
<organism evidence="7 8">
    <name type="scientific">Strongylus vulgaris</name>
    <name type="common">Blood worm</name>
    <dbReference type="NCBI Taxonomy" id="40348"/>
    <lineage>
        <taxon>Eukaryota</taxon>
        <taxon>Metazoa</taxon>
        <taxon>Ecdysozoa</taxon>
        <taxon>Nematoda</taxon>
        <taxon>Chromadorea</taxon>
        <taxon>Rhabditida</taxon>
        <taxon>Rhabditina</taxon>
        <taxon>Rhabditomorpha</taxon>
        <taxon>Strongyloidea</taxon>
        <taxon>Strongylidae</taxon>
        <taxon>Strongylus</taxon>
    </lineage>
</organism>
<evidence type="ECO:0000259" key="6">
    <source>
        <dbReference type="PROSITE" id="PS50262"/>
    </source>
</evidence>
<proteinExistence type="predicted"/>
<feature type="non-terminal residue" evidence="7">
    <location>
        <position position="114"/>
    </location>
</feature>
<evidence type="ECO:0000313" key="8">
    <source>
        <dbReference type="Proteomes" id="UP000270094"/>
    </source>
</evidence>
<keyword evidence="2 5" id="KW-0812">Transmembrane</keyword>
<evidence type="ECO:0000256" key="5">
    <source>
        <dbReference type="SAM" id="Phobius"/>
    </source>
</evidence>
<comment type="subcellular location">
    <subcellularLocation>
        <location evidence="1">Membrane</location>
    </subcellularLocation>
</comment>
<gene>
    <name evidence="7" type="ORF">SVUK_LOCUS6792</name>
</gene>
<keyword evidence="3 5" id="KW-1133">Transmembrane helix</keyword>
<evidence type="ECO:0000256" key="4">
    <source>
        <dbReference type="ARBA" id="ARBA00023136"/>
    </source>
</evidence>
<feature type="transmembrane region" description="Helical" evidence="5">
    <location>
        <begin position="98"/>
        <end position="113"/>
    </location>
</feature>
<feature type="transmembrane region" description="Helical" evidence="5">
    <location>
        <begin position="58"/>
        <end position="86"/>
    </location>
</feature>
<name>A0A3P7J1I6_STRVU</name>
<dbReference type="Proteomes" id="UP000270094">
    <property type="component" value="Unassembled WGS sequence"/>
</dbReference>
<dbReference type="GO" id="GO:0016020">
    <property type="term" value="C:membrane"/>
    <property type="evidence" value="ECO:0007669"/>
    <property type="project" value="UniProtKB-SubCell"/>
</dbReference>
<keyword evidence="4 5" id="KW-0472">Membrane</keyword>
<dbReference type="InterPro" id="IPR017452">
    <property type="entry name" value="GPCR_Rhodpsn_7TM"/>
</dbReference>
<feature type="transmembrane region" description="Helical" evidence="5">
    <location>
        <begin position="17"/>
        <end position="38"/>
    </location>
</feature>